<dbReference type="Proteomes" id="UP001163105">
    <property type="component" value="Unassembled WGS sequence"/>
</dbReference>
<proteinExistence type="predicted"/>
<dbReference type="AlphaFoldDB" id="A0AB34FY95"/>
<evidence type="ECO:0000259" key="2">
    <source>
        <dbReference type="PROSITE" id="PS51186"/>
    </source>
</evidence>
<evidence type="ECO:0000313" key="3">
    <source>
        <dbReference type="EMBL" id="KAJ6443884.1"/>
    </source>
</evidence>
<organism evidence="3 4">
    <name type="scientific">Purpureocillium lavendulum</name>
    <dbReference type="NCBI Taxonomy" id="1247861"/>
    <lineage>
        <taxon>Eukaryota</taxon>
        <taxon>Fungi</taxon>
        <taxon>Dikarya</taxon>
        <taxon>Ascomycota</taxon>
        <taxon>Pezizomycotina</taxon>
        <taxon>Sordariomycetes</taxon>
        <taxon>Hypocreomycetidae</taxon>
        <taxon>Hypocreales</taxon>
        <taxon>Ophiocordycipitaceae</taxon>
        <taxon>Purpureocillium</taxon>
    </lineage>
</organism>
<dbReference type="PROSITE" id="PS51186">
    <property type="entry name" value="GNAT"/>
    <property type="match status" value="1"/>
</dbReference>
<dbReference type="Pfam" id="PF22998">
    <property type="entry name" value="GNAT_LYC1-like"/>
    <property type="match status" value="1"/>
</dbReference>
<sequence>MADPSVLAADEEPQSSTNTKIPLIALMAAIRRANRTDRARQAALEATPEPEPQKNRADDEAEPDEMIVQELDGGLVFQRASAPFITKHFENNAQMWAAPLNKEDYMQLQRQLSVTDASQGDTAYWMLTRKEDPETIVSSCTAYIRDAMINVGDGMHSVNAVVITDIFTIPEERRKGMATKLLKKVQETLDKREKRVEFSLIWSDNRPEFYDRLGWKAQPANTLRIRLPKDMAVEAPAETNELEYASIARMAEIVKRDIKMTKCRFTYMRDKTKIIGQLIPTHKLLRWHAVRTVTMKGLLAGCDPIIGEGGWLGASWLHPDNRTQVWAWWAPDYRTRRLFVARLITVRLDGMEKGIKELLKAAVAEASLLGFREVVMWEPTDQVIKAAGLLIPELPEGTKTFVEERIDMVPCLRWHGGEERAGGIIEPEFYGWS</sequence>
<feature type="domain" description="N-acetyltransferase" evidence="2">
    <location>
        <begin position="95"/>
        <end position="236"/>
    </location>
</feature>
<dbReference type="InterPro" id="IPR016181">
    <property type="entry name" value="Acyl_CoA_acyltransferase"/>
</dbReference>
<keyword evidence="3" id="KW-0012">Acyltransferase</keyword>
<reference evidence="3" key="1">
    <citation type="submission" date="2023-01" db="EMBL/GenBank/DDBJ databases">
        <title>The growth and conidiation of Purpureocillium lavendulum are regulated by nitrogen source and histone H3K14 acetylation.</title>
        <authorList>
            <person name="Tang P."/>
            <person name="Han J."/>
            <person name="Zhang C."/>
            <person name="Tang P."/>
            <person name="Qi F."/>
            <person name="Zhang K."/>
            <person name="Liang L."/>
        </authorList>
    </citation>
    <scope>NUCLEOTIDE SEQUENCE</scope>
    <source>
        <strain evidence="3">YMF1.00683</strain>
    </source>
</reference>
<gene>
    <name evidence="3" type="ORF">O9K51_02274</name>
</gene>
<comment type="caution">
    <text evidence="3">The sequence shown here is derived from an EMBL/GenBank/DDBJ whole genome shotgun (WGS) entry which is preliminary data.</text>
</comment>
<protein>
    <submittedName>
        <fullName evidence="3">Acyl CoA acyltransferase-like protein</fullName>
    </submittedName>
</protein>
<dbReference type="InterPro" id="IPR055100">
    <property type="entry name" value="GNAT_LYC1-like"/>
</dbReference>
<dbReference type="PANTHER" id="PTHR34815">
    <property type="entry name" value="LYSINE ACETYLTRANSFERASE"/>
    <property type="match status" value="1"/>
</dbReference>
<evidence type="ECO:0000313" key="4">
    <source>
        <dbReference type="Proteomes" id="UP001163105"/>
    </source>
</evidence>
<accession>A0AB34FY95</accession>
<dbReference type="InterPro" id="IPR000182">
    <property type="entry name" value="GNAT_dom"/>
</dbReference>
<feature type="region of interest" description="Disordered" evidence="1">
    <location>
        <begin position="36"/>
        <end position="61"/>
    </location>
</feature>
<keyword evidence="3" id="KW-0808">Transferase</keyword>
<name>A0AB34FY95_9HYPO</name>
<keyword evidence="4" id="KW-1185">Reference proteome</keyword>
<dbReference type="PANTHER" id="PTHR34815:SF2">
    <property type="entry name" value="N-ACETYLTRANSFERASE DOMAIN-CONTAINING PROTEIN"/>
    <property type="match status" value="1"/>
</dbReference>
<dbReference type="Gene3D" id="3.40.630.30">
    <property type="match status" value="1"/>
</dbReference>
<dbReference type="InterPro" id="IPR053013">
    <property type="entry name" value="LAT"/>
</dbReference>
<dbReference type="SUPFAM" id="SSF55729">
    <property type="entry name" value="Acyl-CoA N-acyltransferases (Nat)"/>
    <property type="match status" value="1"/>
</dbReference>
<dbReference type="GO" id="GO:0016747">
    <property type="term" value="F:acyltransferase activity, transferring groups other than amino-acyl groups"/>
    <property type="evidence" value="ECO:0007669"/>
    <property type="project" value="InterPro"/>
</dbReference>
<dbReference type="EMBL" id="JAQHRD010000002">
    <property type="protein sequence ID" value="KAJ6443884.1"/>
    <property type="molecule type" value="Genomic_DNA"/>
</dbReference>
<dbReference type="Pfam" id="PF13527">
    <property type="entry name" value="Acetyltransf_9"/>
    <property type="match status" value="1"/>
</dbReference>
<evidence type="ECO:0000256" key="1">
    <source>
        <dbReference type="SAM" id="MobiDB-lite"/>
    </source>
</evidence>
<feature type="region of interest" description="Disordered" evidence="1">
    <location>
        <begin position="1"/>
        <end position="21"/>
    </location>
</feature>